<keyword evidence="2" id="KW-0732">Signal</keyword>
<sequence length="338" mass="35828">MPSVLRPLLLALGAVHLTSGQLQTLSILTLGQTKATSTPAATSTARAPAFPPPTSSTPSSASMATTTDDPLILTTIFTQPTDCATGITEIAAWSTELWQNIVNPVPSLTFSSCYPSQFYYSAVATSVLPPFKKLVCPLNWESYQVNSTYLICCPSGYGLYAPNYHSTKRPGLDAVCTSSVWPGELMDITSYDATALATTIATNAGDNGALVFATAFDGTLASYIATSALSSASATSTPIQTPSTSSPSARRSSPTSSSSSSTTTSTCVLRASLPVLILMAFLLGGWFENWFWVLAVRRQGCQPVHNGHYQWMADSWAVTIGLWHHSRTSWAKPPSTGS</sequence>
<keyword evidence="4" id="KW-1185">Reference proteome</keyword>
<protein>
    <submittedName>
        <fullName evidence="3">Uncharacterized protein</fullName>
    </submittedName>
</protein>
<feature type="chain" id="PRO_5003436402" evidence="2">
    <location>
        <begin position="21"/>
        <end position="338"/>
    </location>
</feature>
<dbReference type="Proteomes" id="UP000008181">
    <property type="component" value="Chromosome 4"/>
</dbReference>
<evidence type="ECO:0000313" key="4">
    <source>
        <dbReference type="Proteomes" id="UP000008181"/>
    </source>
</evidence>
<dbReference type="OrthoDB" id="5152880at2759"/>
<evidence type="ECO:0000313" key="3">
    <source>
        <dbReference type="EMBL" id="AEO69545.1"/>
    </source>
</evidence>
<feature type="signal peptide" evidence="2">
    <location>
        <begin position="1"/>
        <end position="20"/>
    </location>
</feature>
<evidence type="ECO:0000256" key="2">
    <source>
        <dbReference type="SAM" id="SignalP"/>
    </source>
</evidence>
<feature type="region of interest" description="Disordered" evidence="1">
    <location>
        <begin position="39"/>
        <end position="65"/>
    </location>
</feature>
<dbReference type="RefSeq" id="XP_003655881.1">
    <property type="nucleotide sequence ID" value="XM_003655833.1"/>
</dbReference>
<dbReference type="AlphaFoldDB" id="G2R9K1"/>
<feature type="region of interest" description="Disordered" evidence="1">
    <location>
        <begin position="235"/>
        <end position="263"/>
    </location>
</feature>
<evidence type="ECO:0000256" key="1">
    <source>
        <dbReference type="SAM" id="MobiDB-lite"/>
    </source>
</evidence>
<dbReference type="HOGENOM" id="CLU_070885_0_0_1"/>
<dbReference type="eggNOG" id="ENOG502SP9Z">
    <property type="taxonomic scope" value="Eukaryota"/>
</dbReference>
<dbReference type="KEGG" id="ttt:THITE_2131146"/>
<dbReference type="EMBL" id="CP003012">
    <property type="protein sequence ID" value="AEO69545.1"/>
    <property type="molecule type" value="Genomic_DNA"/>
</dbReference>
<gene>
    <name evidence="3" type="ORF">THITE_2131146</name>
</gene>
<dbReference type="STRING" id="578455.G2R9K1"/>
<feature type="compositionally biased region" description="Low complexity" evidence="1">
    <location>
        <begin position="39"/>
        <end position="48"/>
    </location>
</feature>
<reference evidence="3 4" key="1">
    <citation type="journal article" date="2011" name="Nat. Biotechnol.">
        <title>Comparative genomic analysis of the thermophilic biomass-degrading fungi Myceliophthora thermophila and Thielavia terrestris.</title>
        <authorList>
            <person name="Berka R.M."/>
            <person name="Grigoriev I.V."/>
            <person name="Otillar R."/>
            <person name="Salamov A."/>
            <person name="Grimwood J."/>
            <person name="Reid I."/>
            <person name="Ishmael N."/>
            <person name="John T."/>
            <person name="Darmond C."/>
            <person name="Moisan M.-C."/>
            <person name="Henrissat B."/>
            <person name="Coutinho P.M."/>
            <person name="Lombard V."/>
            <person name="Natvig D.O."/>
            <person name="Lindquist E."/>
            <person name="Schmutz J."/>
            <person name="Lucas S."/>
            <person name="Harris P."/>
            <person name="Powlowski J."/>
            <person name="Bellemare A."/>
            <person name="Taylor D."/>
            <person name="Butler G."/>
            <person name="de Vries R.P."/>
            <person name="Allijn I.E."/>
            <person name="van den Brink J."/>
            <person name="Ushinsky S."/>
            <person name="Storms R."/>
            <person name="Powell A.J."/>
            <person name="Paulsen I.T."/>
            <person name="Elbourne L.D.H."/>
            <person name="Baker S.E."/>
            <person name="Magnuson J."/>
            <person name="LaBoissiere S."/>
            <person name="Clutterbuck A.J."/>
            <person name="Martinez D."/>
            <person name="Wogulis M."/>
            <person name="de Leon A.L."/>
            <person name="Rey M.W."/>
            <person name="Tsang A."/>
        </authorList>
    </citation>
    <scope>NUCLEOTIDE SEQUENCE [LARGE SCALE GENOMIC DNA]</scope>
    <source>
        <strain evidence="4">ATCC 38088 / NRRL 8126</strain>
    </source>
</reference>
<dbReference type="GeneID" id="11519956"/>
<name>G2R9K1_THETT</name>
<feature type="compositionally biased region" description="Low complexity" evidence="1">
    <location>
        <begin position="56"/>
        <end position="65"/>
    </location>
</feature>
<organism evidence="3 4">
    <name type="scientific">Thermothielavioides terrestris (strain ATCC 38088 / NRRL 8126)</name>
    <name type="common">Thielavia terrestris</name>
    <dbReference type="NCBI Taxonomy" id="578455"/>
    <lineage>
        <taxon>Eukaryota</taxon>
        <taxon>Fungi</taxon>
        <taxon>Dikarya</taxon>
        <taxon>Ascomycota</taxon>
        <taxon>Pezizomycotina</taxon>
        <taxon>Sordariomycetes</taxon>
        <taxon>Sordariomycetidae</taxon>
        <taxon>Sordariales</taxon>
        <taxon>Chaetomiaceae</taxon>
        <taxon>Thermothielavioides</taxon>
        <taxon>Thermothielavioides terrestris</taxon>
    </lineage>
</organism>
<accession>G2R9K1</accession>
<proteinExistence type="predicted"/>